<name>A0A8J2PGH6_9HEXA</name>
<dbReference type="CDD" id="cd02440">
    <property type="entry name" value="AdoMet_MTases"/>
    <property type="match status" value="1"/>
</dbReference>
<feature type="domain" description="SAM-dependent MTase RsmB/NOP-type" evidence="6">
    <location>
        <begin position="134"/>
        <end position="406"/>
    </location>
</feature>
<accession>A0A8J2PGH6</accession>
<evidence type="ECO:0000256" key="4">
    <source>
        <dbReference type="ARBA" id="ARBA00022884"/>
    </source>
</evidence>
<dbReference type="PANTHER" id="PTHR22807">
    <property type="entry name" value="NOP2 YEAST -RELATED NOL1/NOP2/FMU SUN DOMAIN-CONTAINING"/>
    <property type="match status" value="1"/>
</dbReference>
<reference evidence="7" key="1">
    <citation type="submission" date="2021-06" db="EMBL/GenBank/DDBJ databases">
        <authorList>
            <person name="Hodson N. C."/>
            <person name="Mongue J. A."/>
            <person name="Jaron S. K."/>
        </authorList>
    </citation>
    <scope>NUCLEOTIDE SEQUENCE</scope>
</reference>
<keyword evidence="8" id="KW-1185">Reference proteome</keyword>
<evidence type="ECO:0000256" key="5">
    <source>
        <dbReference type="PROSITE-ProRule" id="PRU01023"/>
    </source>
</evidence>
<dbReference type="OrthoDB" id="435282at2759"/>
<dbReference type="Pfam" id="PF21148">
    <property type="entry name" value="NSUN5_fdxn-like"/>
    <property type="match status" value="1"/>
</dbReference>
<comment type="caution">
    <text evidence="7">The sequence shown here is derived from an EMBL/GenBank/DDBJ whole genome shotgun (WGS) entry which is preliminary data.</text>
</comment>
<keyword evidence="3 5" id="KW-0949">S-adenosyl-L-methionine</keyword>
<dbReference type="Pfam" id="PF01189">
    <property type="entry name" value="Methyltr_RsmB-F"/>
    <property type="match status" value="1"/>
</dbReference>
<dbReference type="GO" id="GO:0005730">
    <property type="term" value="C:nucleolus"/>
    <property type="evidence" value="ECO:0007669"/>
    <property type="project" value="TreeGrafter"/>
</dbReference>
<keyword evidence="1 5" id="KW-0489">Methyltransferase</keyword>
<evidence type="ECO:0000313" key="8">
    <source>
        <dbReference type="Proteomes" id="UP000708208"/>
    </source>
</evidence>
<dbReference type="PROSITE" id="PS51686">
    <property type="entry name" value="SAM_MT_RSMB_NOP"/>
    <property type="match status" value="1"/>
</dbReference>
<comment type="similarity">
    <text evidence="5">Belongs to the class I-like SAM-binding methyltransferase superfamily. RsmB/NOP family.</text>
</comment>
<gene>
    <name evidence="7" type="ORF">AFUS01_LOCUS32666</name>
</gene>
<evidence type="ECO:0000256" key="1">
    <source>
        <dbReference type="ARBA" id="ARBA00022603"/>
    </source>
</evidence>
<dbReference type="EMBL" id="CAJVCH010526224">
    <property type="protein sequence ID" value="CAG7822388.1"/>
    <property type="molecule type" value="Genomic_DNA"/>
</dbReference>
<evidence type="ECO:0000313" key="7">
    <source>
        <dbReference type="EMBL" id="CAG7822388.1"/>
    </source>
</evidence>
<keyword evidence="2 5" id="KW-0808">Transferase</keyword>
<feature type="binding site" evidence="5">
    <location>
        <position position="307"/>
    </location>
    <ligand>
        <name>S-adenosyl-L-methionine</name>
        <dbReference type="ChEBI" id="CHEBI:59789"/>
    </ligand>
</feature>
<evidence type="ECO:0000256" key="3">
    <source>
        <dbReference type="ARBA" id="ARBA00022691"/>
    </source>
</evidence>
<feature type="binding site" evidence="5">
    <location>
        <position position="262"/>
    </location>
    <ligand>
        <name>S-adenosyl-L-methionine</name>
        <dbReference type="ChEBI" id="CHEBI:59789"/>
    </ligand>
</feature>
<evidence type="ECO:0000259" key="6">
    <source>
        <dbReference type="PROSITE" id="PS51686"/>
    </source>
</evidence>
<dbReference type="PANTHER" id="PTHR22807:SF4">
    <property type="entry name" value="28S RRNA (CYTOSINE-C(5))-METHYLTRANSFERASE"/>
    <property type="match status" value="1"/>
</dbReference>
<dbReference type="AlphaFoldDB" id="A0A8J2PGH6"/>
<dbReference type="GO" id="GO:0003723">
    <property type="term" value="F:RNA binding"/>
    <property type="evidence" value="ECO:0007669"/>
    <property type="project" value="UniProtKB-UniRule"/>
</dbReference>
<dbReference type="Proteomes" id="UP000708208">
    <property type="component" value="Unassembled WGS sequence"/>
</dbReference>
<dbReference type="InterPro" id="IPR001678">
    <property type="entry name" value="MeTrfase_RsmB-F_NOP2_dom"/>
</dbReference>
<comment type="caution">
    <text evidence="5">Lacks conserved residue(s) required for the propagation of feature annotation.</text>
</comment>
<feature type="active site" description="Nucleophile" evidence="5">
    <location>
        <position position="360"/>
    </location>
</feature>
<organism evidence="7 8">
    <name type="scientific">Allacma fusca</name>
    <dbReference type="NCBI Taxonomy" id="39272"/>
    <lineage>
        <taxon>Eukaryota</taxon>
        <taxon>Metazoa</taxon>
        <taxon>Ecdysozoa</taxon>
        <taxon>Arthropoda</taxon>
        <taxon>Hexapoda</taxon>
        <taxon>Collembola</taxon>
        <taxon>Symphypleona</taxon>
        <taxon>Sminthuridae</taxon>
        <taxon>Allacma</taxon>
    </lineage>
</organism>
<feature type="binding site" evidence="5">
    <location>
        <position position="289"/>
    </location>
    <ligand>
        <name>S-adenosyl-L-methionine</name>
        <dbReference type="ChEBI" id="CHEBI:59789"/>
    </ligand>
</feature>
<sequence length="406" mass="45942">MEQSSFVHSVKVPKLYKVASKTLQSIESHEESFKGAIFAAKHPNKKALTALISTSLQRSEEINYLIKKSKILEKEQRIESQLPLVKILITELLRGKLVDNQRQAKPILTVLKYKEAMEKASLKFSRKPSNLEEKDTTIMVEKPRYVRVNTLKMTVDDAVEHLLNEGWIEKPYDTTGELTVTDFSRDDVVDNLLVFAPKQTFYKHPLYLNGTFILQDKASCLAAMALKPRTGRCVLDACAAPGMKTTFLSSLAGTDSRIIAVEKSAKRCNTLKEMLNQYGCEFVEVLNQDFTEVDPLSYEDVEYILVDPSCSGSGMYGRFDVPYQDGSKQDRLHSLSFYQQKVLCHAMKFPNVKRIVYSTCSINSEENEDVVSAALSFAEMCVKCDFDNDRTDGFFIAVIERIRRGG</sequence>
<dbReference type="GO" id="GO:0070475">
    <property type="term" value="P:rRNA base methylation"/>
    <property type="evidence" value="ECO:0007669"/>
    <property type="project" value="TreeGrafter"/>
</dbReference>
<dbReference type="InterPro" id="IPR049561">
    <property type="entry name" value="NSUN5_7_fdxn-like"/>
</dbReference>
<protein>
    <recommendedName>
        <fullName evidence="6">SAM-dependent MTase RsmB/NOP-type domain-containing protein</fullName>
    </recommendedName>
</protein>
<evidence type="ECO:0000256" key="2">
    <source>
        <dbReference type="ARBA" id="ARBA00022679"/>
    </source>
</evidence>
<dbReference type="GO" id="GO:0008173">
    <property type="term" value="F:RNA methyltransferase activity"/>
    <property type="evidence" value="ECO:0007669"/>
    <property type="project" value="InterPro"/>
</dbReference>
<dbReference type="InterPro" id="IPR023267">
    <property type="entry name" value="RCMT"/>
</dbReference>
<keyword evidence="4 5" id="KW-0694">RNA-binding</keyword>
<proteinExistence type="inferred from homology"/>
<dbReference type="InterPro" id="IPR049560">
    <property type="entry name" value="MeTrfase_RsmB-F_NOP2_cat"/>
</dbReference>